<feature type="region of interest" description="Disordered" evidence="14">
    <location>
        <begin position="221"/>
        <end position="244"/>
    </location>
</feature>
<keyword evidence="3 13" id="KW-0813">Transport</keyword>
<keyword evidence="7" id="KW-0029">Amino-acid transport</keyword>
<evidence type="ECO:0000256" key="7">
    <source>
        <dbReference type="ARBA" id="ARBA00022970"/>
    </source>
</evidence>
<feature type="transmembrane region" description="Helical" evidence="13">
    <location>
        <begin position="20"/>
        <end position="43"/>
    </location>
</feature>
<dbReference type="Proteomes" id="UP000030853">
    <property type="component" value="Unassembled WGS sequence"/>
</dbReference>
<dbReference type="Pfam" id="PF00528">
    <property type="entry name" value="BPD_transp_1"/>
    <property type="match status" value="1"/>
</dbReference>
<dbReference type="InterPro" id="IPR000515">
    <property type="entry name" value="MetI-like"/>
</dbReference>
<evidence type="ECO:0000256" key="1">
    <source>
        <dbReference type="ARBA" id="ARBA00004429"/>
    </source>
</evidence>
<dbReference type="SUPFAM" id="SSF161098">
    <property type="entry name" value="MetI-like"/>
    <property type="match status" value="1"/>
</dbReference>
<proteinExistence type="inferred from homology"/>
<evidence type="ECO:0000259" key="15">
    <source>
        <dbReference type="PROSITE" id="PS50928"/>
    </source>
</evidence>
<protein>
    <recommendedName>
        <fullName evidence="12">Glutamate/aspartate import permease protein GltK</fullName>
    </recommendedName>
</protein>
<evidence type="ECO:0000313" key="16">
    <source>
        <dbReference type="EMBL" id="KHJ66222.1"/>
    </source>
</evidence>
<comment type="subunit">
    <text evidence="11">The complex is composed of two ATP-binding proteins (GltL), two transmembrane proteins (GltJ and GltK) and a solute-binding protein (GltI).</text>
</comment>
<keyword evidence="6 13" id="KW-0812">Transmembrane</keyword>
<feature type="transmembrane region" description="Helical" evidence="13">
    <location>
        <begin position="55"/>
        <end position="75"/>
    </location>
</feature>
<dbReference type="NCBIfam" id="TIGR01726">
    <property type="entry name" value="HEQRo_perm_3TM"/>
    <property type="match status" value="1"/>
</dbReference>
<dbReference type="GO" id="GO:0043190">
    <property type="term" value="C:ATP-binding cassette (ABC) transporter complex"/>
    <property type="evidence" value="ECO:0007669"/>
    <property type="project" value="InterPro"/>
</dbReference>
<evidence type="ECO:0000256" key="8">
    <source>
        <dbReference type="ARBA" id="ARBA00022989"/>
    </source>
</evidence>
<evidence type="ECO:0000256" key="12">
    <source>
        <dbReference type="ARBA" id="ARBA00073645"/>
    </source>
</evidence>
<dbReference type="GO" id="GO:0006865">
    <property type="term" value="P:amino acid transport"/>
    <property type="evidence" value="ECO:0007669"/>
    <property type="project" value="UniProtKB-KW"/>
</dbReference>
<keyword evidence="8 13" id="KW-1133">Transmembrane helix</keyword>
<dbReference type="RefSeq" id="WP_039334860.1">
    <property type="nucleotide sequence ID" value="NZ_JTJJ01000089.1"/>
</dbReference>
<evidence type="ECO:0000256" key="13">
    <source>
        <dbReference type="RuleBase" id="RU363032"/>
    </source>
</evidence>
<feature type="domain" description="ABC transmembrane type-1" evidence="15">
    <location>
        <begin position="19"/>
        <end position="207"/>
    </location>
</feature>
<dbReference type="GO" id="GO:0022857">
    <property type="term" value="F:transmembrane transporter activity"/>
    <property type="evidence" value="ECO:0007669"/>
    <property type="project" value="InterPro"/>
</dbReference>
<evidence type="ECO:0000256" key="10">
    <source>
        <dbReference type="ARBA" id="ARBA00060298"/>
    </source>
</evidence>
<dbReference type="InterPro" id="IPR043429">
    <property type="entry name" value="ArtM/GltK/GlnP/TcyL/YhdX-like"/>
</dbReference>
<dbReference type="PANTHER" id="PTHR30614">
    <property type="entry name" value="MEMBRANE COMPONENT OF AMINO ACID ABC TRANSPORTER"/>
    <property type="match status" value="1"/>
</dbReference>
<comment type="subcellular location">
    <subcellularLocation>
        <location evidence="1">Cell inner membrane</location>
        <topology evidence="1">Multi-pass membrane protein</topology>
    </subcellularLocation>
    <subcellularLocation>
        <location evidence="13">Cell membrane</location>
        <topology evidence="13">Multi-pass membrane protein</topology>
    </subcellularLocation>
</comment>
<feature type="transmembrane region" description="Helical" evidence="13">
    <location>
        <begin position="185"/>
        <end position="210"/>
    </location>
</feature>
<organism evidence="16 17">
    <name type="scientific">Pantoea rodasii</name>
    <dbReference type="NCBI Taxonomy" id="1076549"/>
    <lineage>
        <taxon>Bacteria</taxon>
        <taxon>Pseudomonadati</taxon>
        <taxon>Pseudomonadota</taxon>
        <taxon>Gammaproteobacteria</taxon>
        <taxon>Enterobacterales</taxon>
        <taxon>Erwiniaceae</taxon>
        <taxon>Pantoea</taxon>
    </lineage>
</organism>
<dbReference type="PROSITE" id="PS50928">
    <property type="entry name" value="ABC_TM1"/>
    <property type="match status" value="1"/>
</dbReference>
<name>A0A0B1R4T2_9GAMM</name>
<evidence type="ECO:0000256" key="6">
    <source>
        <dbReference type="ARBA" id="ARBA00022692"/>
    </source>
</evidence>
<dbReference type="FunFam" id="1.10.3720.10:FF:000006">
    <property type="entry name" value="Glutamate/aspartate ABC transporter, permease protein GltK"/>
    <property type="match status" value="1"/>
</dbReference>
<evidence type="ECO:0000256" key="9">
    <source>
        <dbReference type="ARBA" id="ARBA00023136"/>
    </source>
</evidence>
<dbReference type="InterPro" id="IPR010065">
    <property type="entry name" value="AA_ABC_transptr_permease_3TM"/>
</dbReference>
<evidence type="ECO:0000256" key="14">
    <source>
        <dbReference type="SAM" id="MobiDB-lite"/>
    </source>
</evidence>
<evidence type="ECO:0000256" key="11">
    <source>
        <dbReference type="ARBA" id="ARBA00062718"/>
    </source>
</evidence>
<dbReference type="Gene3D" id="1.10.3720.10">
    <property type="entry name" value="MetI-like"/>
    <property type="match status" value="1"/>
</dbReference>
<dbReference type="EMBL" id="JTJJ01000089">
    <property type="protein sequence ID" value="KHJ66222.1"/>
    <property type="molecule type" value="Genomic_DNA"/>
</dbReference>
<evidence type="ECO:0000256" key="4">
    <source>
        <dbReference type="ARBA" id="ARBA00022475"/>
    </source>
</evidence>
<dbReference type="CDD" id="cd06261">
    <property type="entry name" value="TM_PBP2"/>
    <property type="match status" value="1"/>
</dbReference>
<gene>
    <name evidence="16" type="ORF">QU24_20245</name>
</gene>
<comment type="function">
    <text evidence="10">Part of the ABC transporter complex GltIJKL involved in glutamate and aspartate uptake. Probably responsible for the translocation of the substrate across the membrane.</text>
</comment>
<evidence type="ECO:0000256" key="5">
    <source>
        <dbReference type="ARBA" id="ARBA00022519"/>
    </source>
</evidence>
<accession>A0A0B1R4T2</accession>
<keyword evidence="4" id="KW-1003">Cell membrane</keyword>
<dbReference type="PANTHER" id="PTHR30614:SF0">
    <property type="entry name" value="L-CYSTINE TRANSPORT SYSTEM PERMEASE PROTEIN TCYL"/>
    <property type="match status" value="1"/>
</dbReference>
<evidence type="ECO:0000256" key="2">
    <source>
        <dbReference type="ARBA" id="ARBA00010072"/>
    </source>
</evidence>
<keyword evidence="9 13" id="KW-0472">Membrane</keyword>
<feature type="transmembrane region" description="Helical" evidence="13">
    <location>
        <begin position="161"/>
        <end position="179"/>
    </location>
</feature>
<evidence type="ECO:0000313" key="17">
    <source>
        <dbReference type="Proteomes" id="UP000030853"/>
    </source>
</evidence>
<dbReference type="AlphaFoldDB" id="A0A0B1R4T2"/>
<reference evidence="16 17" key="1">
    <citation type="submission" date="2014-11" db="EMBL/GenBank/DDBJ databases">
        <title>Genome sequencing of Pantoea rodasii ND03.</title>
        <authorList>
            <person name="Muhamad Yunos N.Y."/>
            <person name="Chan K.-G."/>
        </authorList>
    </citation>
    <scope>NUCLEOTIDE SEQUENCE [LARGE SCALE GENOMIC DNA]</scope>
    <source>
        <strain evidence="16 17">ND03</strain>
    </source>
</reference>
<sequence length="244" mass="26818">MSIDLMWQYFLSPEFIKGAWMTLLITLCSLLCGVVLGLVLALLQEAPFRAGKALAFFYLWLFRGTPVLFQIIFVYNVLPGFGLRFSAFTCAVLALSLNEGAYMAEILRSGLQAVKSGQRTAGMALGMTNAQIMRKIVLPQAARIVLPPMGNQMISMLKSSALVSVIAVQELLLVANQTASASFRYFEALCAAGIYYLLLTSLFMIFQSWLERVLDPKQRRGKQQKALARKTTPAKTGKTVGGVS</sequence>
<dbReference type="InterPro" id="IPR035906">
    <property type="entry name" value="MetI-like_sf"/>
</dbReference>
<comment type="similarity">
    <text evidence="2">Belongs to the binding-protein-dependent transport system permease family. HisMQ subfamily.</text>
</comment>
<keyword evidence="5" id="KW-0997">Cell inner membrane</keyword>
<evidence type="ECO:0000256" key="3">
    <source>
        <dbReference type="ARBA" id="ARBA00022448"/>
    </source>
</evidence>
<comment type="caution">
    <text evidence="16">The sequence shown here is derived from an EMBL/GenBank/DDBJ whole genome shotgun (WGS) entry which is preliminary data.</text>
</comment>